<evidence type="ECO:0000259" key="7">
    <source>
        <dbReference type="PROSITE" id="PS51918"/>
    </source>
</evidence>
<dbReference type="GO" id="GO:0003824">
    <property type="term" value="F:catalytic activity"/>
    <property type="evidence" value="ECO:0007669"/>
    <property type="project" value="InterPro"/>
</dbReference>
<dbReference type="AlphaFoldDB" id="A0A832I5M9"/>
<dbReference type="PROSITE" id="PS51918">
    <property type="entry name" value="RADICAL_SAM"/>
    <property type="match status" value="1"/>
</dbReference>
<keyword evidence="3" id="KW-0479">Metal-binding</keyword>
<comment type="cofactor">
    <cofactor evidence="1">
        <name>[4Fe-4S] cluster</name>
        <dbReference type="ChEBI" id="CHEBI:49883"/>
    </cofactor>
</comment>
<keyword evidence="4" id="KW-0408">Iron</keyword>
<keyword evidence="5" id="KW-0411">Iron-sulfur</keyword>
<dbReference type="InterPro" id="IPR051198">
    <property type="entry name" value="BchE-like"/>
</dbReference>
<dbReference type="InterPro" id="IPR007197">
    <property type="entry name" value="rSAM"/>
</dbReference>
<protein>
    <submittedName>
        <fullName evidence="8">Radical SAM protein</fullName>
    </submittedName>
</protein>
<evidence type="ECO:0000256" key="3">
    <source>
        <dbReference type="ARBA" id="ARBA00022723"/>
    </source>
</evidence>
<dbReference type="PANTHER" id="PTHR43409:SF15">
    <property type="entry name" value="PUTATIVE-RELATED"/>
    <property type="match status" value="1"/>
</dbReference>
<dbReference type="Gene3D" id="3.80.30.20">
    <property type="entry name" value="tm_1862 like domain"/>
    <property type="match status" value="1"/>
</dbReference>
<comment type="caution">
    <text evidence="8">The sequence shown here is derived from an EMBL/GenBank/DDBJ whole genome shotgun (WGS) entry which is preliminary data.</text>
</comment>
<dbReference type="InterPro" id="IPR058240">
    <property type="entry name" value="rSAM_sf"/>
</dbReference>
<dbReference type="InterPro" id="IPR006158">
    <property type="entry name" value="Cobalamin-bd"/>
</dbReference>
<keyword evidence="2" id="KW-0949">S-adenosyl-L-methionine</keyword>
<dbReference type="SUPFAM" id="SSF102114">
    <property type="entry name" value="Radical SAM enzymes"/>
    <property type="match status" value="1"/>
</dbReference>
<dbReference type="GO" id="GO:0051536">
    <property type="term" value="F:iron-sulfur cluster binding"/>
    <property type="evidence" value="ECO:0007669"/>
    <property type="project" value="UniProtKB-KW"/>
</dbReference>
<evidence type="ECO:0000313" key="8">
    <source>
        <dbReference type="EMBL" id="HGZ78951.1"/>
    </source>
</evidence>
<evidence type="ECO:0000256" key="4">
    <source>
        <dbReference type="ARBA" id="ARBA00023004"/>
    </source>
</evidence>
<dbReference type="InterPro" id="IPR006638">
    <property type="entry name" value="Elp3/MiaA/NifB-like_rSAM"/>
</dbReference>
<dbReference type="SFLD" id="SFLDS00029">
    <property type="entry name" value="Radical_SAM"/>
    <property type="match status" value="1"/>
</dbReference>
<dbReference type="PROSITE" id="PS51332">
    <property type="entry name" value="B12_BINDING"/>
    <property type="match status" value="1"/>
</dbReference>
<feature type="domain" description="Radical SAM core" evidence="7">
    <location>
        <begin position="203"/>
        <end position="429"/>
    </location>
</feature>
<dbReference type="Pfam" id="PF04055">
    <property type="entry name" value="Radical_SAM"/>
    <property type="match status" value="1"/>
</dbReference>
<dbReference type="PANTHER" id="PTHR43409">
    <property type="entry name" value="ANAEROBIC MAGNESIUM-PROTOPORPHYRIN IX MONOMETHYL ESTER CYCLASE-RELATED"/>
    <property type="match status" value="1"/>
</dbReference>
<sequence>MASKKKIVLINPWICDFAAYDFWLKPVGLLYVGSVLLHYGFDVTLIDLLNRHDPKIASFVKPKPDKQYGTGKFHAVEIPKPPQLSFVPRKYKRYGAPEEFFIHELKGIEKPDAFFVTSSMTYWWPGVRQTIEVIKRVFPNALVVLGGVYARIYPDHARLHSGANIVYSADLSQLNALLSDLFGESFDDDLSDWFERFDPAYELYDRLGYLVFFTSLGCVYNCSYCLTPKLYGKWVYRDHERILRMIRKYVHTFNVKDVVFFDDAALIDKENHFKPLLRKLIRANLGVRYHLPNGIHARLIDEELAWLLKQANFVTIKLGYETSGPLQNKTGGKVQDEDILRAAQMLRSVGFTSSEIQAYIMVNMPGQTEQDVMNAIETCRKAGISISLNEYTPIPNTKDWLELTSAGMLPADVDPFLLNNTVLPYWWKAGMDVATVQRLKDLAHGRTSTLRS</sequence>
<name>A0A832I5M9_9THEM</name>
<feature type="domain" description="B12-binding" evidence="6">
    <location>
        <begin position="11"/>
        <end position="188"/>
    </location>
</feature>
<gene>
    <name evidence="8" type="ORF">ENW55_03080</name>
</gene>
<dbReference type="GO" id="GO:0046872">
    <property type="term" value="F:metal ion binding"/>
    <property type="evidence" value="ECO:0007669"/>
    <property type="project" value="UniProtKB-KW"/>
</dbReference>
<dbReference type="SFLD" id="SFLDG01082">
    <property type="entry name" value="B12-binding_domain_containing"/>
    <property type="match status" value="1"/>
</dbReference>
<evidence type="ECO:0000256" key="1">
    <source>
        <dbReference type="ARBA" id="ARBA00001966"/>
    </source>
</evidence>
<proteinExistence type="predicted"/>
<evidence type="ECO:0000256" key="2">
    <source>
        <dbReference type="ARBA" id="ARBA00022691"/>
    </source>
</evidence>
<accession>A0A832I5M9</accession>
<dbReference type="SMART" id="SM00729">
    <property type="entry name" value="Elp3"/>
    <property type="match status" value="1"/>
</dbReference>
<reference evidence="8" key="1">
    <citation type="journal article" date="2020" name="mSystems">
        <title>Genome- and Community-Level Interaction Insights into Carbon Utilization and Element Cycling Functions of Hydrothermarchaeota in Hydrothermal Sediment.</title>
        <authorList>
            <person name="Zhou Z."/>
            <person name="Liu Y."/>
            <person name="Xu W."/>
            <person name="Pan J."/>
            <person name="Luo Z.H."/>
            <person name="Li M."/>
        </authorList>
    </citation>
    <scope>NUCLEOTIDE SEQUENCE [LARGE SCALE GENOMIC DNA]</scope>
    <source>
        <strain evidence="8">SpSt-86</strain>
    </source>
</reference>
<organism evidence="8">
    <name type="scientific">Pseudothermotoga hypogea</name>
    <dbReference type="NCBI Taxonomy" id="57487"/>
    <lineage>
        <taxon>Bacteria</taxon>
        <taxon>Thermotogati</taxon>
        <taxon>Thermotogota</taxon>
        <taxon>Thermotogae</taxon>
        <taxon>Thermotogales</taxon>
        <taxon>Thermotogaceae</taxon>
        <taxon>Pseudothermotoga</taxon>
    </lineage>
</organism>
<dbReference type="GO" id="GO:0031419">
    <property type="term" value="F:cobalamin binding"/>
    <property type="evidence" value="ECO:0007669"/>
    <property type="project" value="InterPro"/>
</dbReference>
<dbReference type="GO" id="GO:0005829">
    <property type="term" value="C:cytosol"/>
    <property type="evidence" value="ECO:0007669"/>
    <property type="project" value="TreeGrafter"/>
</dbReference>
<evidence type="ECO:0000259" key="6">
    <source>
        <dbReference type="PROSITE" id="PS51332"/>
    </source>
</evidence>
<dbReference type="EMBL" id="DTKQ01000025">
    <property type="protein sequence ID" value="HGZ78951.1"/>
    <property type="molecule type" value="Genomic_DNA"/>
</dbReference>
<dbReference type="InterPro" id="IPR023404">
    <property type="entry name" value="rSAM_horseshoe"/>
</dbReference>
<evidence type="ECO:0000256" key="5">
    <source>
        <dbReference type="ARBA" id="ARBA00023014"/>
    </source>
</evidence>